<dbReference type="InterPro" id="IPR031321">
    <property type="entry name" value="UCP012641"/>
</dbReference>
<organism evidence="2 3">
    <name type="scientific">Acidithiobacillus thiooxidans ATCC 19377</name>
    <dbReference type="NCBI Taxonomy" id="637390"/>
    <lineage>
        <taxon>Bacteria</taxon>
        <taxon>Pseudomonadati</taxon>
        <taxon>Pseudomonadota</taxon>
        <taxon>Acidithiobacillia</taxon>
        <taxon>Acidithiobacillales</taxon>
        <taxon>Acidithiobacillaceae</taxon>
        <taxon>Acidithiobacillus</taxon>
    </lineage>
</organism>
<dbReference type="Pfam" id="PF10005">
    <property type="entry name" value="Zn_ribbon_DZR_6"/>
    <property type="match status" value="1"/>
</dbReference>
<name>A0A543Q363_ACITH</name>
<evidence type="ECO:0000313" key="2">
    <source>
        <dbReference type="EMBL" id="TQN50738.1"/>
    </source>
</evidence>
<evidence type="ECO:0000313" key="3">
    <source>
        <dbReference type="Proteomes" id="UP000315403"/>
    </source>
</evidence>
<dbReference type="Proteomes" id="UP000315403">
    <property type="component" value="Unassembled WGS sequence"/>
</dbReference>
<dbReference type="RefSeq" id="WP_142086567.1">
    <property type="nucleotide sequence ID" value="NZ_SZUV01000001.1"/>
</dbReference>
<dbReference type="PIRSF" id="PIRSF012641">
    <property type="entry name" value="UCP012641"/>
    <property type="match status" value="1"/>
</dbReference>
<feature type="domain" description="Zinc-ribbon" evidence="1">
    <location>
        <begin position="4"/>
        <end position="102"/>
    </location>
</feature>
<dbReference type="AlphaFoldDB" id="A0A543Q363"/>
<accession>A0A543Q363</accession>
<protein>
    <recommendedName>
        <fullName evidence="1">Zinc-ribbon domain-containing protein</fullName>
    </recommendedName>
</protein>
<gene>
    <name evidence="2" type="ORF">DLNHIDIE_00593</name>
</gene>
<evidence type="ECO:0000259" key="1">
    <source>
        <dbReference type="Pfam" id="PF10005"/>
    </source>
</evidence>
<comment type="caution">
    <text evidence="2">The sequence shown here is derived from an EMBL/GenBank/DDBJ whole genome shotgun (WGS) entry which is preliminary data.</text>
</comment>
<sequence length="356" mass="40577">MRIFECTRCHHAAFFENTRCVHCDAVLAYDFEQDKMLSLEPMAHTPPSNQPSSIYQSFTDGQKYHLCQNNSQYGVCNSAIAEKNSGQYCSSCQLNELIPDLSVAGNLAAWQAVEQAKRRLIYTLYQLGLPVNRDKNGLPTGLRFAFLADSIGQNNVMTGHDAGLITINIAEADAPFREKLRVDMGEGYRTLLGHFRHEIGHFYWDILVRNSKWLSEFRTLFGDENQNYSEALQRHYECGPVPGWQSDFISSYATMHPWEDWAETWAHYMHMIDTLETARFYGLSLDARISLDAETLSTGSIAVKKADFKELMAGWIPLTVALNSLNRSMGLKDPYPFKLTSHIVQKIEFVHRLINN</sequence>
<proteinExistence type="predicted"/>
<dbReference type="Pfam" id="PF15887">
    <property type="entry name" value="Peptidase_Mx"/>
    <property type="match status" value="1"/>
</dbReference>
<reference evidence="2 3" key="1">
    <citation type="submission" date="2019-03" db="EMBL/GenBank/DDBJ databases">
        <title>New insights into Acidothiobacillus thiooxidans sulfur metabolism through coupled gene expression, solution geochemistry, microscopy and spectroscopy analyses.</title>
        <authorList>
            <person name="Camacho D."/>
            <person name="Frazao R."/>
            <person name="Fouillen A."/>
            <person name="Nanci A."/>
            <person name="Lang B.F."/>
            <person name="Apte S.C."/>
            <person name="Baron C."/>
            <person name="Warren L.A."/>
        </authorList>
    </citation>
    <scope>NUCLEOTIDE SEQUENCE [LARGE SCALE GENOMIC DNA]</scope>
    <source>
        <strain evidence="2 3">ATCC 19377</strain>
    </source>
</reference>
<dbReference type="EMBL" id="SZUV01000001">
    <property type="protein sequence ID" value="TQN50738.1"/>
    <property type="molecule type" value="Genomic_DNA"/>
</dbReference>
<dbReference type="Gene3D" id="3.40.390.70">
    <property type="match status" value="1"/>
</dbReference>
<dbReference type="InterPro" id="IPR011201">
    <property type="entry name" value="Zinc-ribbon_6_bact"/>
</dbReference>